<feature type="compositionally biased region" description="Basic and acidic residues" evidence="1">
    <location>
        <begin position="410"/>
        <end position="421"/>
    </location>
</feature>
<reference evidence="3 4" key="1">
    <citation type="journal article" date="2022" name="bioRxiv">
        <title>Genomics of Preaxostyla Flagellates Illuminates Evolutionary Transitions and the Path Towards Mitochondrial Loss.</title>
        <authorList>
            <person name="Novak L.V.F."/>
            <person name="Treitli S.C."/>
            <person name="Pyrih J."/>
            <person name="Halakuc P."/>
            <person name="Pipaliya S.V."/>
            <person name="Vacek V."/>
            <person name="Brzon O."/>
            <person name="Soukal P."/>
            <person name="Eme L."/>
            <person name="Dacks J.B."/>
            <person name="Karnkowska A."/>
            <person name="Elias M."/>
            <person name="Hampl V."/>
        </authorList>
    </citation>
    <scope>NUCLEOTIDE SEQUENCE [LARGE SCALE GENOMIC DNA]</scope>
    <source>
        <strain evidence="3">NAU3</strain>
        <tissue evidence="3">Gut</tissue>
    </source>
</reference>
<protein>
    <submittedName>
        <fullName evidence="3">Uncharacterized protein</fullName>
    </submittedName>
</protein>
<gene>
    <name evidence="3" type="ORF">BLNAU_12561</name>
</gene>
<keyword evidence="2" id="KW-0812">Transmembrane</keyword>
<keyword evidence="4" id="KW-1185">Reference proteome</keyword>
<feature type="compositionally biased region" description="Polar residues" evidence="1">
    <location>
        <begin position="532"/>
        <end position="556"/>
    </location>
</feature>
<sequence length="594" mass="66600">MENIITPPHSPNFLEDDPLLFYEEPKPKTRKGDCDEVFVGVLLSNLFTHLILFPLTGTLFVTVNLHIWLGIIVVAVFFLQFLASIHAFANASSKFGIFFTPSRLDALTLLLLSVPSLCSIVSFTFFDYVEMTDETAKNAWPMLGLAAFVVNWNVVKTGSDFSFFILRMIFHSFHSPPRREILYTCLCACALTIGCLVYPPCTYPTLPVPNILIRLLITSAILFVPSLVHSISRARLIAKWRRESREEEEELEADETDSISSTARLIAPSPSLPSSTRFNQAPPPWGIEATSGDDRLPSYRLLSKAEWMEEALLVSADDGKMDRKELMEQEEVWEMMRMEKAKHDERRQMQKKLARKMNEERRRRAQQHHNTRDEKVDAGGWDRSPQRQPFFGVVQARRMPEEMEEDSESVEVHLEEMDERGAPNTPSTRPNFGHFVPSVAVHSPTSTPPSTSTSRTISLSSAHADSPGNTPLPGTPVPEDLRKLDEDRNGWAEREGDEEEQSHSHLSFATSLESNSVSSTPHSSTRSDSSTMHTPLSRSSIHTASPLSQFSSTSARLRTPSVRSAASSAMSARSQASVAMKRGVEENNDSEDDF</sequence>
<feature type="compositionally biased region" description="Basic and acidic residues" evidence="1">
    <location>
        <begin position="479"/>
        <end position="494"/>
    </location>
</feature>
<feature type="transmembrane region" description="Helical" evidence="2">
    <location>
        <begin position="106"/>
        <end position="126"/>
    </location>
</feature>
<feature type="transmembrane region" description="Helical" evidence="2">
    <location>
        <begin position="181"/>
        <end position="199"/>
    </location>
</feature>
<keyword evidence="2" id="KW-1133">Transmembrane helix</keyword>
<feature type="region of interest" description="Disordered" evidence="1">
    <location>
        <begin position="355"/>
        <end position="594"/>
    </location>
</feature>
<evidence type="ECO:0000256" key="2">
    <source>
        <dbReference type="SAM" id="Phobius"/>
    </source>
</evidence>
<proteinExistence type="predicted"/>
<comment type="caution">
    <text evidence="3">The sequence shown here is derived from an EMBL/GenBank/DDBJ whole genome shotgun (WGS) entry which is preliminary data.</text>
</comment>
<feature type="compositionally biased region" description="Low complexity" evidence="1">
    <location>
        <begin position="514"/>
        <end position="531"/>
    </location>
</feature>
<accession>A0ABQ9XMN1</accession>
<name>A0ABQ9XMN1_9EUKA</name>
<evidence type="ECO:0000313" key="4">
    <source>
        <dbReference type="Proteomes" id="UP001281761"/>
    </source>
</evidence>
<evidence type="ECO:0000256" key="1">
    <source>
        <dbReference type="SAM" id="MobiDB-lite"/>
    </source>
</evidence>
<feature type="transmembrane region" description="Helical" evidence="2">
    <location>
        <begin position="37"/>
        <end position="61"/>
    </location>
</feature>
<organism evidence="3 4">
    <name type="scientific">Blattamonas nauphoetae</name>
    <dbReference type="NCBI Taxonomy" id="2049346"/>
    <lineage>
        <taxon>Eukaryota</taxon>
        <taxon>Metamonada</taxon>
        <taxon>Preaxostyla</taxon>
        <taxon>Oxymonadida</taxon>
        <taxon>Blattamonas</taxon>
    </lineage>
</organism>
<dbReference type="EMBL" id="JARBJD010000103">
    <property type="protein sequence ID" value="KAK2952455.1"/>
    <property type="molecule type" value="Genomic_DNA"/>
</dbReference>
<feature type="compositionally biased region" description="Low complexity" evidence="1">
    <location>
        <begin position="443"/>
        <end position="461"/>
    </location>
</feature>
<keyword evidence="2" id="KW-0472">Membrane</keyword>
<dbReference type="Proteomes" id="UP001281761">
    <property type="component" value="Unassembled WGS sequence"/>
</dbReference>
<feature type="transmembrane region" description="Helical" evidence="2">
    <location>
        <begin position="67"/>
        <end position="85"/>
    </location>
</feature>
<feature type="compositionally biased region" description="Polar residues" evidence="1">
    <location>
        <begin position="504"/>
        <end position="513"/>
    </location>
</feature>
<feature type="transmembrane region" description="Helical" evidence="2">
    <location>
        <begin position="146"/>
        <end position="169"/>
    </location>
</feature>
<evidence type="ECO:0000313" key="3">
    <source>
        <dbReference type="EMBL" id="KAK2952455.1"/>
    </source>
</evidence>
<feature type="compositionally biased region" description="Low complexity" evidence="1">
    <location>
        <begin position="561"/>
        <end position="580"/>
    </location>
</feature>
<feature type="transmembrane region" description="Helical" evidence="2">
    <location>
        <begin position="211"/>
        <end position="232"/>
    </location>
</feature>
<feature type="region of interest" description="Disordered" evidence="1">
    <location>
        <begin position="265"/>
        <end position="291"/>
    </location>
</feature>